<reference evidence="1 2" key="1">
    <citation type="submission" date="2024-08" db="EMBL/GenBank/DDBJ databases">
        <authorList>
            <person name="Paterson S."/>
        </authorList>
    </citation>
    <scope>NUCLEOTIDE SEQUENCE [LARGE SCALE GENOMIC DNA]</scope>
</reference>
<dbReference type="SUPFAM" id="SSF56047">
    <property type="entry name" value="Ribosomal protein S8"/>
    <property type="match status" value="1"/>
</dbReference>
<evidence type="ECO:0000313" key="1">
    <source>
        <dbReference type="EMBL" id="CAM0512083.1"/>
    </source>
</evidence>
<dbReference type="Proteomes" id="UP001189180">
    <property type="component" value="Unassembled WGS sequence"/>
</dbReference>
<evidence type="ECO:0008006" key="3">
    <source>
        <dbReference type="Google" id="ProtNLM"/>
    </source>
</evidence>
<organism evidence="1 2">
    <name type="scientific">Fasciola hepatica</name>
    <name type="common">Liver fluke</name>
    <dbReference type="NCBI Taxonomy" id="6192"/>
    <lineage>
        <taxon>Eukaryota</taxon>
        <taxon>Metazoa</taxon>
        <taxon>Spiralia</taxon>
        <taxon>Lophotrochozoa</taxon>
        <taxon>Platyhelminthes</taxon>
        <taxon>Trematoda</taxon>
        <taxon>Digenea</taxon>
        <taxon>Plagiorchiida</taxon>
        <taxon>Echinostomata</taxon>
        <taxon>Echinostomatoidea</taxon>
        <taxon>Fasciolidae</taxon>
        <taxon>Fasciola</taxon>
    </lineage>
</organism>
<accession>A0ABC9HF32</accession>
<comment type="caution">
    <text evidence="1">The sequence shown here is derived from an EMBL/GenBank/DDBJ whole genome shotgun (WGS) entry which is preliminary data.</text>
</comment>
<gene>
    <name evidence="1" type="ORF">FHB240107_LOCUS4482</name>
</gene>
<dbReference type="EMBL" id="CANUEZ050000193">
    <property type="protein sequence ID" value="CAM0512083.1"/>
    <property type="molecule type" value="Genomic_DNA"/>
</dbReference>
<dbReference type="Gene3D" id="3.30.1490.10">
    <property type="match status" value="1"/>
</dbReference>
<evidence type="ECO:0000313" key="2">
    <source>
        <dbReference type="Proteomes" id="UP001189180"/>
    </source>
</evidence>
<proteinExistence type="predicted"/>
<dbReference type="InterPro" id="IPR035987">
    <property type="entry name" value="Ribosomal_uS8_sf"/>
</dbReference>
<dbReference type="AlphaFoldDB" id="A0ABC9HF32"/>
<keyword evidence="2" id="KW-1185">Reference proteome</keyword>
<protein>
    <recommendedName>
        <fullName evidence="3">Ribosomal protein S8</fullName>
    </recommendedName>
</protein>
<sequence>MLNPMVAKFSFGVFPTFRPKNNAVVLSPPMDTDFSLVTFAFAKRSSPRRRPCSSIKTEDISVAACLSKPLLGAPRLAPTVGHVVQRKKRGRDISVNSKSSMIIGLERSLYNSMAASISVESSVLVSTCPFAIMRSGRAIYFLRVSSVLTTSSGIMDHEEAHRKHLGGKILGYFF</sequence>
<name>A0ABC9HF32_FASHE</name>